<dbReference type="InterPro" id="IPR036942">
    <property type="entry name" value="Beta-barrel_TonB_sf"/>
</dbReference>
<feature type="domain" description="TonB-dependent receptor plug" evidence="14">
    <location>
        <begin position="40"/>
        <end position="145"/>
    </location>
</feature>
<dbReference type="GO" id="GO:0015344">
    <property type="term" value="F:siderophore uptake transmembrane transporter activity"/>
    <property type="evidence" value="ECO:0007669"/>
    <property type="project" value="TreeGrafter"/>
</dbReference>
<evidence type="ECO:0000256" key="10">
    <source>
        <dbReference type="PROSITE-ProRule" id="PRU01360"/>
    </source>
</evidence>
<protein>
    <recommendedName>
        <fullName evidence="17">TonB-dependent receptor</fullName>
    </recommendedName>
</protein>
<evidence type="ECO:0000313" key="16">
    <source>
        <dbReference type="Proteomes" id="UP000036503"/>
    </source>
</evidence>
<dbReference type="EMBL" id="LEKT01000001">
    <property type="protein sequence ID" value="KMO87933.1"/>
    <property type="molecule type" value="Genomic_DNA"/>
</dbReference>
<name>A0A0J6X079_9FIRM</name>
<evidence type="ECO:0000256" key="4">
    <source>
        <dbReference type="ARBA" id="ARBA00022692"/>
    </source>
</evidence>
<proteinExistence type="inferred from homology"/>
<feature type="region of interest" description="Disordered" evidence="12">
    <location>
        <begin position="1"/>
        <end position="24"/>
    </location>
</feature>
<keyword evidence="6 11" id="KW-0798">TonB box</keyword>
<evidence type="ECO:0000256" key="2">
    <source>
        <dbReference type="ARBA" id="ARBA00022448"/>
    </source>
</evidence>
<dbReference type="Gene3D" id="2.40.170.20">
    <property type="entry name" value="TonB-dependent receptor, beta-barrel domain"/>
    <property type="match status" value="2"/>
</dbReference>
<evidence type="ECO:0000256" key="7">
    <source>
        <dbReference type="ARBA" id="ARBA00023136"/>
    </source>
</evidence>
<evidence type="ECO:0000256" key="8">
    <source>
        <dbReference type="ARBA" id="ARBA00023170"/>
    </source>
</evidence>
<evidence type="ECO:0000259" key="13">
    <source>
        <dbReference type="Pfam" id="PF00593"/>
    </source>
</evidence>
<evidence type="ECO:0000256" key="11">
    <source>
        <dbReference type="RuleBase" id="RU003357"/>
    </source>
</evidence>
<dbReference type="InterPro" id="IPR000531">
    <property type="entry name" value="Beta-barrel_TonB"/>
</dbReference>
<evidence type="ECO:0000313" key="15">
    <source>
        <dbReference type="EMBL" id="KMO87933.1"/>
    </source>
</evidence>
<comment type="subcellular location">
    <subcellularLocation>
        <location evidence="1 10">Cell outer membrane</location>
        <topology evidence="1 10">Multi-pass membrane protein</topology>
    </subcellularLocation>
</comment>
<keyword evidence="2 10" id="KW-0813">Transport</keyword>
<keyword evidence="4 10" id="KW-0812">Transmembrane</keyword>
<dbReference type="PANTHER" id="PTHR30069">
    <property type="entry name" value="TONB-DEPENDENT OUTER MEMBRANE RECEPTOR"/>
    <property type="match status" value="1"/>
</dbReference>
<reference evidence="15 16" key="1">
    <citation type="submission" date="2015-06" db="EMBL/GenBank/DDBJ databases">
        <title>Draft genome sequence of beer spoilage bacterium Megasphaera cerevisiae type strain 20462.</title>
        <authorList>
            <person name="Kutumbaka K."/>
            <person name="Pasmowitz J."/>
            <person name="Mategko J."/>
            <person name="Reyes D."/>
            <person name="Friedrich A."/>
            <person name="Han S."/>
            <person name="Martens-Habbena W."/>
            <person name="Neal-McKinney J."/>
            <person name="Janagama H.K."/>
            <person name="Nadala C."/>
            <person name="Samadpour M."/>
        </authorList>
    </citation>
    <scope>NUCLEOTIDE SEQUENCE [LARGE SCALE GENOMIC DNA]</scope>
    <source>
        <strain evidence="15 16">DSM 20462</strain>
    </source>
</reference>
<dbReference type="PANTHER" id="PTHR30069:SF29">
    <property type="entry name" value="HEMOGLOBIN AND HEMOGLOBIN-HAPTOGLOBIN-BINDING PROTEIN 1-RELATED"/>
    <property type="match status" value="1"/>
</dbReference>
<keyword evidence="8" id="KW-0675">Receptor</keyword>
<dbReference type="InterPro" id="IPR037066">
    <property type="entry name" value="Plug_dom_sf"/>
</dbReference>
<dbReference type="Gene3D" id="2.170.130.10">
    <property type="entry name" value="TonB-dependent receptor, plug domain"/>
    <property type="match status" value="1"/>
</dbReference>
<keyword evidence="16" id="KW-1185">Reference proteome</keyword>
<feature type="domain" description="TonB-dependent receptor-like beta-barrel" evidence="13">
    <location>
        <begin position="495"/>
        <end position="874"/>
    </location>
</feature>
<dbReference type="STRING" id="39029.BSR42_13175"/>
<evidence type="ECO:0000256" key="1">
    <source>
        <dbReference type="ARBA" id="ARBA00004571"/>
    </source>
</evidence>
<dbReference type="InParanoid" id="A0A0J6X079"/>
<dbReference type="Pfam" id="PF07715">
    <property type="entry name" value="Plug"/>
    <property type="match status" value="1"/>
</dbReference>
<evidence type="ECO:0000256" key="5">
    <source>
        <dbReference type="ARBA" id="ARBA00022729"/>
    </source>
</evidence>
<keyword evidence="9 10" id="KW-0998">Cell outer membrane</keyword>
<dbReference type="Pfam" id="PF00593">
    <property type="entry name" value="TonB_dep_Rec_b-barrel"/>
    <property type="match status" value="1"/>
</dbReference>
<dbReference type="PATRIC" id="fig|1122219.3.peg.28"/>
<keyword evidence="3 10" id="KW-1134">Transmembrane beta strand</keyword>
<dbReference type="Proteomes" id="UP000036503">
    <property type="component" value="Unassembled WGS sequence"/>
</dbReference>
<keyword evidence="5" id="KW-0732">Signal</keyword>
<keyword evidence="7 10" id="KW-0472">Membrane</keyword>
<sequence>MADGSRPGGRKSSGGGGNNSVTTRDVVVEADKAKEEAKYNSQSVTVITKEDIARKQGKSVEDVIFNEVGVTRTVDTMGKVGISIRGADPRHTLIMVDGQPVLGDVSKYSGNGDELMRIGAENIERIEIIRGAASAKYGADAIGGVVNVITKGPKDTAAVQFNAEGRYHSSRYTSPYESSALPTNFFLRADSGKVGKFSISGWTSKRDIMPVYSKERAYGDGTDNMWFQQFKPSLRYYGDVKNSGVSGAYEFNPDHKINFSFNSEREDVERRNKSALDIGGIFEPMQVFNRNMKRDSYSFSYKGKGGNTDWTIDFIHGKMRENDVAILDMGSGSQYSGRNTLASVDWLEHERTDVNVGMNTAINDKHLLSYGFGHMREWATGTRLKSAPKTHIETINPWDYDKSLYVEKNTASGTDAPRSYVHNFELVRDGKSFLWDKNKEFYGEKTPGFTYKDALIMKDDNALTSIVGGMIHNKEATLNELRVKYGVDLVNRYVAFDTALRQENKLTDITLDNYNNHNLDVNGKITNAKWWMSPVLAYYGFLTPLTQNKEDIQYNGNYYGQGFEDRANQVSVGEAEINKTYAYVQDTWQVNDQTTITPSLRLDHSDLFGSQVTGNVGLLHNVHGNPKRRFKANIGTGYAEPGMGELYYNWEMFGAAGSHLGWYWIGNPNLKPEKSLNFDVSLEGESNKTFTKVSLFHNEIKDYLTSYFTGQLIDFGYGDIYNRYGSDFYHPMPDRVYSFRNIGKAKITGLEAEVQQKFNDHWSAKLGYTLLHAVNASDDDMPHKLLDRPTHKVDIGLNYKNTKGDFRGALWGSYYIHMLDSNSVSTESLFDKDEDGNYIRKEGKYQEKTFGIWNILFEKDFSKDLTAYVGVDNIFDHRDDDRAFQDRVYRFGVNVKLEDLGEALSQPFHIRKDKQGNPIITNVYGGDWFLSRPGDLLEQRKAGDVRFFGDYRVRSNMFKGEDKVAMRDTKTTQPSAAAAKNYADKSDHGLEQRLRVGADYQIADGLNLQVVGSTAKRDTSYNVAEKRGLHDPYLEQAELTKSTKKWDWSVGRISEPMGVTGYWFGKEYDGARVVYTDQKTQVSVGYGDFSQTTGVTDSAYNHNELTMIQRAPTIEELLGLSLYKIDNVLGGIYQYPDLVNGADGQFDYRKKFDMAKTPEEKIQVMKDFFDVMKIVSDTAVKEYVGYKGFYEDLVERVNPGKNLNGQLNIQVKTNNGMVDLTDSKALSEIVGEDNPYMLNIYKNMSLEDCLNTDIVKRRLSEILDKSGAVAYYTMNGDPLADKNAAINYLFTSYVGQNTAYTVTDYSKPFGTQRTIYGDYAVYNIISKILDNVKWPLNEFLAKYLNLGTVPLPGGPITFTQEGYLLKQDVIPAMDRAAYIKVRRQLSDTVGVEAWKLNSFGQGAQDSHGLHDMQIADVLGIGTQIRLGKRSMLSFDYGQNRSDMGKFFHGGRDAYGDYSGGHTPDFWVARLDIGIADTDMPGSWHAYLDYKAFDHGSFVGGTGADLPDRYLDGIRSFTTGIGYVPARNLLLEASYTFGAKSTQMRDTLYTPENFRLGDYTRVQMTYKF</sequence>
<evidence type="ECO:0000256" key="6">
    <source>
        <dbReference type="ARBA" id="ARBA00023077"/>
    </source>
</evidence>
<evidence type="ECO:0000256" key="3">
    <source>
        <dbReference type="ARBA" id="ARBA00022452"/>
    </source>
</evidence>
<evidence type="ECO:0000259" key="14">
    <source>
        <dbReference type="Pfam" id="PF07715"/>
    </source>
</evidence>
<accession>A0A0J6X079</accession>
<dbReference type="InterPro" id="IPR012910">
    <property type="entry name" value="Plug_dom"/>
</dbReference>
<gene>
    <name evidence="15" type="ORF">AB840_00115</name>
</gene>
<dbReference type="PROSITE" id="PS52016">
    <property type="entry name" value="TONB_DEPENDENT_REC_3"/>
    <property type="match status" value="1"/>
</dbReference>
<comment type="similarity">
    <text evidence="10 11">Belongs to the TonB-dependent receptor family.</text>
</comment>
<dbReference type="GO" id="GO:0009279">
    <property type="term" value="C:cell outer membrane"/>
    <property type="evidence" value="ECO:0007669"/>
    <property type="project" value="UniProtKB-SubCell"/>
</dbReference>
<dbReference type="GO" id="GO:0044718">
    <property type="term" value="P:siderophore transmembrane transport"/>
    <property type="evidence" value="ECO:0007669"/>
    <property type="project" value="TreeGrafter"/>
</dbReference>
<organism evidence="15 16">
    <name type="scientific">Megasphaera cerevisiae DSM 20462</name>
    <dbReference type="NCBI Taxonomy" id="1122219"/>
    <lineage>
        <taxon>Bacteria</taxon>
        <taxon>Bacillati</taxon>
        <taxon>Bacillota</taxon>
        <taxon>Negativicutes</taxon>
        <taxon>Veillonellales</taxon>
        <taxon>Veillonellaceae</taxon>
        <taxon>Megasphaera</taxon>
    </lineage>
</organism>
<dbReference type="SUPFAM" id="SSF56935">
    <property type="entry name" value="Porins"/>
    <property type="match status" value="1"/>
</dbReference>
<dbReference type="InterPro" id="IPR039426">
    <property type="entry name" value="TonB-dep_rcpt-like"/>
</dbReference>
<evidence type="ECO:0008006" key="17">
    <source>
        <dbReference type="Google" id="ProtNLM"/>
    </source>
</evidence>
<evidence type="ECO:0000256" key="12">
    <source>
        <dbReference type="SAM" id="MobiDB-lite"/>
    </source>
</evidence>
<evidence type="ECO:0000256" key="9">
    <source>
        <dbReference type="ARBA" id="ARBA00023237"/>
    </source>
</evidence>
<comment type="caution">
    <text evidence="15">The sequence shown here is derived from an EMBL/GenBank/DDBJ whole genome shotgun (WGS) entry which is preliminary data.</text>
</comment>